<protein>
    <submittedName>
        <fullName evidence="1">Uncharacterized protein</fullName>
    </submittedName>
</protein>
<sequence>MASSRISTGPLVKTKTGLEKTPRMATIQGDFLQTSSNASETSSDACRVKDVLSRLPAVSQKFAKYWICQARLMEQEGNLDVLPMFEEAVRVVLEVHL</sequence>
<name>A0ABV0N4V1_9TELE</name>
<organism evidence="1 2">
    <name type="scientific">Goodea atripinnis</name>
    <dbReference type="NCBI Taxonomy" id="208336"/>
    <lineage>
        <taxon>Eukaryota</taxon>
        <taxon>Metazoa</taxon>
        <taxon>Chordata</taxon>
        <taxon>Craniata</taxon>
        <taxon>Vertebrata</taxon>
        <taxon>Euteleostomi</taxon>
        <taxon>Actinopterygii</taxon>
        <taxon>Neopterygii</taxon>
        <taxon>Teleostei</taxon>
        <taxon>Neoteleostei</taxon>
        <taxon>Acanthomorphata</taxon>
        <taxon>Ovalentaria</taxon>
        <taxon>Atherinomorphae</taxon>
        <taxon>Cyprinodontiformes</taxon>
        <taxon>Goodeidae</taxon>
        <taxon>Goodea</taxon>
    </lineage>
</organism>
<dbReference type="PANTHER" id="PTHR47078">
    <property type="entry name" value="CYTOSKELETON-ASSOCIATED PROTEIN 2-LIKE"/>
    <property type="match status" value="1"/>
</dbReference>
<dbReference type="PANTHER" id="PTHR47078:SF1">
    <property type="entry name" value="CYTOSKELETON-ASSOCIATED PROTEIN 2-LIKE"/>
    <property type="match status" value="1"/>
</dbReference>
<comment type="caution">
    <text evidence="1">The sequence shown here is derived from an EMBL/GenBank/DDBJ whole genome shotgun (WGS) entry which is preliminary data.</text>
</comment>
<gene>
    <name evidence="1" type="ORF">GOODEAATRI_027571</name>
</gene>
<proteinExistence type="predicted"/>
<evidence type="ECO:0000313" key="1">
    <source>
        <dbReference type="EMBL" id="MEQ2166398.1"/>
    </source>
</evidence>
<keyword evidence="2" id="KW-1185">Reference proteome</keyword>
<evidence type="ECO:0000313" key="2">
    <source>
        <dbReference type="Proteomes" id="UP001476798"/>
    </source>
</evidence>
<reference evidence="1 2" key="1">
    <citation type="submission" date="2021-06" db="EMBL/GenBank/DDBJ databases">
        <authorList>
            <person name="Palmer J.M."/>
        </authorList>
    </citation>
    <scope>NUCLEOTIDE SEQUENCE [LARGE SCALE GENOMIC DNA]</scope>
    <source>
        <strain evidence="1 2">GA_2019</strain>
        <tissue evidence="1">Muscle</tissue>
    </source>
</reference>
<dbReference type="InterPro" id="IPR052855">
    <property type="entry name" value="CKAP2-like"/>
</dbReference>
<dbReference type="EMBL" id="JAHRIO010023622">
    <property type="protein sequence ID" value="MEQ2166398.1"/>
    <property type="molecule type" value="Genomic_DNA"/>
</dbReference>
<dbReference type="Proteomes" id="UP001476798">
    <property type="component" value="Unassembled WGS sequence"/>
</dbReference>
<accession>A0ABV0N4V1</accession>